<sequence>MIIQLYQIVVMVQTDFKEFASKYSGINYNSIYYQIPIQFNNFKISFNCYNTACISQLNEKQGELIIPPFVFNEQ</sequence>
<dbReference type="EMBL" id="BART01035276">
    <property type="protein sequence ID" value="GAH12828.1"/>
    <property type="molecule type" value="Genomic_DNA"/>
</dbReference>
<protein>
    <submittedName>
        <fullName evidence="1">Uncharacterized protein</fullName>
    </submittedName>
</protein>
<proteinExistence type="predicted"/>
<accession>X1EW20</accession>
<comment type="caution">
    <text evidence="1">The sequence shown here is derived from an EMBL/GenBank/DDBJ whole genome shotgun (WGS) entry which is preliminary data.</text>
</comment>
<reference evidence="1" key="1">
    <citation type="journal article" date="2014" name="Front. Microbiol.">
        <title>High frequency of phylogenetically diverse reductive dehalogenase-homologous genes in deep subseafloor sedimentary metagenomes.</title>
        <authorList>
            <person name="Kawai M."/>
            <person name="Futagami T."/>
            <person name="Toyoda A."/>
            <person name="Takaki Y."/>
            <person name="Nishi S."/>
            <person name="Hori S."/>
            <person name="Arai W."/>
            <person name="Tsubouchi T."/>
            <person name="Morono Y."/>
            <person name="Uchiyama I."/>
            <person name="Ito T."/>
            <person name="Fujiyama A."/>
            <person name="Inagaki F."/>
            <person name="Takami H."/>
        </authorList>
    </citation>
    <scope>NUCLEOTIDE SEQUENCE</scope>
    <source>
        <strain evidence="1">Expedition CK06-06</strain>
    </source>
</reference>
<gene>
    <name evidence="1" type="ORF">S01H4_59993</name>
</gene>
<organism evidence="1">
    <name type="scientific">marine sediment metagenome</name>
    <dbReference type="NCBI Taxonomy" id="412755"/>
    <lineage>
        <taxon>unclassified sequences</taxon>
        <taxon>metagenomes</taxon>
        <taxon>ecological metagenomes</taxon>
    </lineage>
</organism>
<name>X1EW20_9ZZZZ</name>
<dbReference type="AlphaFoldDB" id="X1EW20"/>
<evidence type="ECO:0000313" key="1">
    <source>
        <dbReference type="EMBL" id="GAH12828.1"/>
    </source>
</evidence>
<feature type="non-terminal residue" evidence="1">
    <location>
        <position position="74"/>
    </location>
</feature>